<feature type="compositionally biased region" description="Pro residues" evidence="1">
    <location>
        <begin position="8"/>
        <end position="19"/>
    </location>
</feature>
<dbReference type="Proteomes" id="UP001652660">
    <property type="component" value="Chromosome 6c"/>
</dbReference>
<accession>A0A6P6SQ16</accession>
<sequence>MNPTAADPAPPPPPPPQPPRSSFSCDRHPQEQFTGFCPSCLCERLTTLDQSSSNPSSSSRRPSTSSSSAAAALKSLFSSSSSKPSTSFTTTTTNPPPQPPPKPSKPASFFPELRRTKSFSASKHEGLGLNFSGAFEPQRKSCDVRVRNTLWTLFTLDDESKVTTSAKPSTSSSSLNPQHSILTKDTHDDFVNKPVFESKEEGEGEEEPQNEESECSYDSSSSSNNNNNNNNNNIGSDEITPVAAIQEAPVVEERGDINLEIVEEEDEEVVDFSTIKPMKDHIDLDSQAKKPSGGGGVREIAGSFWSAASVFSKKWHNWRRKQKMKKRSNGELSATLPVEKPISRQYRETQSEIADYGFGRRSCDTDPRFSLDAGRISFDDPRYSFDEPRASWDGYLIGRSFPRMPPMLSVVEDAPAVHVSRSDSQIPVEEPNVLGMNCPVNDDEAVPGGSAQTREYYSDSSSRRRKSLDRSSSIRKTAADVVAEIDEMKGASNARVLPANLDYMNGTKVIVAERDSKDANSSSLRDDYSETFELRSLRDNASVVGNGEGKGPKKSRRWSWKIWGFIHRRNGGNKDEDDDRDSKANGVERSYSESWQELRREGNGEVKDGINRKVFRSNSSVSWRNSSYIGGSFGSVRRLGMEMNGNGKKRRDDFILERNRSARYSPNNVDHGLLRFYLTPLRSSSRRGAPAKNRQNGSHTIARSVLRLY</sequence>
<feature type="region of interest" description="Disordered" evidence="1">
    <location>
        <begin position="161"/>
        <end position="239"/>
    </location>
</feature>
<feature type="compositionally biased region" description="Basic and acidic residues" evidence="1">
    <location>
        <begin position="182"/>
        <end position="201"/>
    </location>
</feature>
<feature type="compositionally biased region" description="Pro residues" evidence="1">
    <location>
        <begin position="94"/>
        <end position="104"/>
    </location>
</feature>
<dbReference type="PANTHER" id="PTHR31659">
    <property type="entry name" value="PROTEIN: UPF0503-LIKE PROTEIN, PUTATIVE (DUF740)-RELATED"/>
    <property type="match status" value="1"/>
</dbReference>
<keyword evidence="2" id="KW-1185">Reference proteome</keyword>
<feature type="region of interest" description="Disordered" evidence="1">
    <location>
        <begin position="571"/>
        <end position="591"/>
    </location>
</feature>
<feature type="compositionally biased region" description="Low complexity" evidence="1">
    <location>
        <begin position="50"/>
        <end position="93"/>
    </location>
</feature>
<feature type="region of interest" description="Disordered" evidence="1">
    <location>
        <begin position="1"/>
        <end position="28"/>
    </location>
</feature>
<feature type="compositionally biased region" description="Low complexity" evidence="1">
    <location>
        <begin position="219"/>
        <end position="233"/>
    </location>
</feature>
<dbReference type="OrthoDB" id="758624at2759"/>
<dbReference type="GO" id="GO:0005886">
    <property type="term" value="C:plasma membrane"/>
    <property type="evidence" value="ECO:0007669"/>
    <property type="project" value="TreeGrafter"/>
</dbReference>
<feature type="compositionally biased region" description="Low complexity" evidence="1">
    <location>
        <begin position="162"/>
        <end position="174"/>
    </location>
</feature>
<evidence type="ECO:0000313" key="2">
    <source>
        <dbReference type="Proteomes" id="UP001652660"/>
    </source>
</evidence>
<dbReference type="GeneID" id="113693612"/>
<evidence type="ECO:0000256" key="1">
    <source>
        <dbReference type="SAM" id="MobiDB-lite"/>
    </source>
</evidence>
<dbReference type="InterPro" id="IPR008004">
    <property type="entry name" value="OCTOPUS-like"/>
</dbReference>
<proteinExistence type="predicted"/>
<evidence type="ECO:0000313" key="3">
    <source>
        <dbReference type="RefSeq" id="XP_027067968.1"/>
    </source>
</evidence>
<dbReference type="PANTHER" id="PTHR31659:SF9">
    <property type="entry name" value="PROTEIN: UPF0503-LIKE PROTEIN, PUTATIVE (DUF740)-RELATED"/>
    <property type="match status" value="1"/>
</dbReference>
<reference evidence="3" key="2">
    <citation type="submission" date="2025-08" db="UniProtKB">
        <authorList>
            <consortium name="RefSeq"/>
        </authorList>
    </citation>
    <scope>IDENTIFICATION</scope>
    <source>
        <tissue evidence="3">Leaves</tissue>
    </source>
</reference>
<name>A0A6P6SQ16_COFAR</name>
<reference evidence="2" key="1">
    <citation type="journal article" date="2025" name="Foods">
        <title>Unveiling the Microbial Signatures of Arabica Coffee Cherries: Insights into Ripeness Specific Diversity, Functional Traits, and Implications for Quality and Safety.</title>
        <authorList>
            <consortium name="RefSeq"/>
            <person name="Tenea G.N."/>
            <person name="Cifuentes V."/>
            <person name="Reyes P."/>
            <person name="Cevallos-Vallejos M."/>
        </authorList>
    </citation>
    <scope>NUCLEOTIDE SEQUENCE [LARGE SCALE GENOMIC DNA]</scope>
</reference>
<feature type="region of interest" description="Disordered" evidence="1">
    <location>
        <begin position="48"/>
        <end position="116"/>
    </location>
</feature>
<feature type="compositionally biased region" description="Acidic residues" evidence="1">
    <location>
        <begin position="202"/>
        <end position="215"/>
    </location>
</feature>
<feature type="region of interest" description="Disordered" evidence="1">
    <location>
        <begin position="437"/>
        <end position="473"/>
    </location>
</feature>
<protein>
    <submittedName>
        <fullName evidence="3">Protein OCTOPUS</fullName>
    </submittedName>
</protein>
<organism evidence="2 3">
    <name type="scientific">Coffea arabica</name>
    <name type="common">Arabian coffee</name>
    <dbReference type="NCBI Taxonomy" id="13443"/>
    <lineage>
        <taxon>Eukaryota</taxon>
        <taxon>Viridiplantae</taxon>
        <taxon>Streptophyta</taxon>
        <taxon>Embryophyta</taxon>
        <taxon>Tracheophyta</taxon>
        <taxon>Spermatophyta</taxon>
        <taxon>Magnoliopsida</taxon>
        <taxon>eudicotyledons</taxon>
        <taxon>Gunneridae</taxon>
        <taxon>Pentapetalae</taxon>
        <taxon>asterids</taxon>
        <taxon>lamiids</taxon>
        <taxon>Gentianales</taxon>
        <taxon>Rubiaceae</taxon>
        <taxon>Ixoroideae</taxon>
        <taxon>Gardenieae complex</taxon>
        <taxon>Bertiereae - Coffeeae clade</taxon>
        <taxon>Coffeeae</taxon>
        <taxon>Coffea</taxon>
    </lineage>
</organism>
<gene>
    <name evidence="3" type="primary">LOC113693612</name>
</gene>
<dbReference type="Pfam" id="PF05340">
    <property type="entry name" value="DUF740"/>
    <property type="match status" value="1"/>
</dbReference>
<dbReference type="AlphaFoldDB" id="A0A6P6SQ16"/>
<dbReference type="RefSeq" id="XP_027067968.1">
    <property type="nucleotide sequence ID" value="XM_027212167.2"/>
</dbReference>